<reference evidence="2" key="1">
    <citation type="journal article" date="2019" name="Int. J. Syst. Evol. Microbiol.">
        <title>The Global Catalogue of Microorganisms (GCM) 10K type strain sequencing project: providing services to taxonomists for standard genome sequencing and annotation.</title>
        <authorList>
            <consortium name="The Broad Institute Genomics Platform"/>
            <consortium name="The Broad Institute Genome Sequencing Center for Infectious Disease"/>
            <person name="Wu L."/>
            <person name="Ma J."/>
        </authorList>
    </citation>
    <scope>NUCLEOTIDE SEQUENCE [LARGE SCALE GENOMIC DNA]</scope>
    <source>
        <strain evidence="2">JCM 9092</strain>
    </source>
</reference>
<gene>
    <name evidence="1" type="ORF">GCM10010449_72980</name>
</gene>
<protein>
    <recommendedName>
        <fullName evidence="3">Chemotaxis protein</fullName>
    </recommendedName>
</protein>
<dbReference type="Proteomes" id="UP001501637">
    <property type="component" value="Unassembled WGS sequence"/>
</dbReference>
<sequence length="364" mass="39868">MHPSLNPATLAGLRQPRPYPAVTVLLPTHRREPDNAQDPVRLRNLVAEAKERLKSDPAVAREQRIEVAAQLDQAVAEIDLVHAEDGLALFAAPGEHQVWSLARTVPSRVVLSDTFLTRNVVAAQAAERPYWVLAVSADRVSLWSGTAERVTEHKADGFPLTRSLEDPDAERKERIGDLPSTFRDEQTRKFLREADLATASVIHAHPRPLFVAGEAAALSLLDGAGTVIKEARRVPHGGLTHGPPDAVWQAVRPFLAAQERAELDSVLHELDAAQGRRQYAAGLDEVWQNVTTDRARLLAVEDTYQATMRDDGGHLVPAESDDLDAVDDIVDDIVERALDTGAQVRFVPEGALADRGRIACALRY</sequence>
<proteinExistence type="predicted"/>
<organism evidence="1 2">
    <name type="scientific">Streptomyces rectiviolaceus</name>
    <dbReference type="NCBI Taxonomy" id="332591"/>
    <lineage>
        <taxon>Bacteria</taxon>
        <taxon>Bacillati</taxon>
        <taxon>Actinomycetota</taxon>
        <taxon>Actinomycetes</taxon>
        <taxon>Kitasatosporales</taxon>
        <taxon>Streptomycetaceae</taxon>
        <taxon>Streptomyces</taxon>
    </lineage>
</organism>
<dbReference type="Pfam" id="PF18845">
    <property type="entry name" value="baeRF_family3"/>
    <property type="match status" value="1"/>
</dbReference>
<keyword evidence="2" id="KW-1185">Reference proteome</keyword>
<comment type="caution">
    <text evidence="1">The sequence shown here is derived from an EMBL/GenBank/DDBJ whole genome shotgun (WGS) entry which is preliminary data.</text>
</comment>
<evidence type="ECO:0000313" key="2">
    <source>
        <dbReference type="Proteomes" id="UP001501637"/>
    </source>
</evidence>
<dbReference type="RefSeq" id="WP_344528674.1">
    <property type="nucleotide sequence ID" value="NZ_BAAAUG010000173.1"/>
</dbReference>
<evidence type="ECO:0000313" key="1">
    <source>
        <dbReference type="EMBL" id="GAA3142723.1"/>
    </source>
</evidence>
<evidence type="ECO:0008006" key="3">
    <source>
        <dbReference type="Google" id="ProtNLM"/>
    </source>
</evidence>
<dbReference type="EMBL" id="BAAAUG010000173">
    <property type="protein sequence ID" value="GAA3142723.1"/>
    <property type="molecule type" value="Genomic_DNA"/>
</dbReference>
<dbReference type="InterPro" id="IPR041289">
    <property type="entry name" value="Bact_RF_family3"/>
</dbReference>
<accession>A0ABP6NBF1</accession>
<name>A0ABP6NBF1_9ACTN</name>